<dbReference type="EMBL" id="CP046072">
    <property type="protein sequence ID" value="QSZ42130.1"/>
    <property type="molecule type" value="Genomic_DNA"/>
</dbReference>
<reference evidence="1" key="2">
    <citation type="submission" date="2021-04" db="EMBL/GenBank/DDBJ databases">
        <title>Isolation and characterization of a novel species of the genus Sulfurimonas.</title>
        <authorList>
            <person name="Fukui M."/>
        </authorList>
    </citation>
    <scope>NUCLEOTIDE SEQUENCE</scope>
    <source>
        <strain evidence="1">H1576</strain>
    </source>
</reference>
<evidence type="ECO:0000313" key="1">
    <source>
        <dbReference type="EMBL" id="QSZ42130.1"/>
    </source>
</evidence>
<organism evidence="1 2">
    <name type="scientific">Sulfurimonas aquatica</name>
    <dbReference type="NCBI Taxonomy" id="2672570"/>
    <lineage>
        <taxon>Bacteria</taxon>
        <taxon>Pseudomonadati</taxon>
        <taxon>Campylobacterota</taxon>
        <taxon>Epsilonproteobacteria</taxon>
        <taxon>Campylobacterales</taxon>
        <taxon>Sulfurimonadaceae</taxon>
        <taxon>Sulfurimonas</taxon>
    </lineage>
</organism>
<accession>A0A975B0Y8</accession>
<dbReference type="KEGG" id="saqt:GJV85_08400"/>
<dbReference type="Proteomes" id="UP000671852">
    <property type="component" value="Chromosome"/>
</dbReference>
<evidence type="ECO:0000313" key="2">
    <source>
        <dbReference type="Proteomes" id="UP000671852"/>
    </source>
</evidence>
<name>A0A975B0Y8_9BACT</name>
<gene>
    <name evidence="1" type="ORF">GJV85_08400</name>
</gene>
<dbReference type="RefSeq" id="WP_207560945.1">
    <property type="nucleotide sequence ID" value="NZ_CP046072.1"/>
</dbReference>
<reference evidence="1" key="1">
    <citation type="submission" date="2019-11" db="EMBL/GenBank/DDBJ databases">
        <authorList>
            <person name="Kojima H."/>
        </authorList>
    </citation>
    <scope>NUCLEOTIDE SEQUENCE</scope>
    <source>
        <strain evidence="1">H1576</strain>
    </source>
</reference>
<sequence>MEYEFEEDAEPTWLVKQREDALLAENAYAINEKIIYKKGDQVGNFLFVQYNKAKNRATFECQECGRKFTYNIYAIKNKKRCKWYKFHDKKFSQKT</sequence>
<protein>
    <submittedName>
        <fullName evidence="1">Uncharacterized protein</fullName>
    </submittedName>
</protein>
<proteinExistence type="predicted"/>
<dbReference type="AlphaFoldDB" id="A0A975B0Y8"/>
<keyword evidence="2" id="KW-1185">Reference proteome</keyword>